<evidence type="ECO:0000256" key="2">
    <source>
        <dbReference type="SAM" id="Phobius"/>
    </source>
</evidence>
<reference evidence="3 4" key="1">
    <citation type="submission" date="2020-07" db="EMBL/GenBank/DDBJ databases">
        <title>Comparative genomics of pyrophilous fungi reveals a link between fire events and developmental genes.</title>
        <authorList>
            <consortium name="DOE Joint Genome Institute"/>
            <person name="Steindorff A.S."/>
            <person name="Carver A."/>
            <person name="Calhoun S."/>
            <person name="Stillman K."/>
            <person name="Liu H."/>
            <person name="Lipzen A."/>
            <person name="Pangilinan J."/>
            <person name="Labutti K."/>
            <person name="Bruns T.D."/>
            <person name="Grigoriev I.V."/>
        </authorList>
    </citation>
    <scope>NUCLEOTIDE SEQUENCE [LARGE SCALE GENOMIC DNA]</scope>
    <source>
        <strain evidence="3 4">CBS 144469</strain>
    </source>
</reference>
<keyword evidence="2" id="KW-0472">Membrane</keyword>
<evidence type="ECO:0000313" key="4">
    <source>
        <dbReference type="Proteomes" id="UP000521943"/>
    </source>
</evidence>
<keyword evidence="2" id="KW-1133">Transmembrane helix</keyword>
<sequence length="233" mass="25111">MERRGESESGLSVATIAGLAVAGSVIVAVFLLIVRNMRAQQLVYRRNAKKSPILPSLFGDSASQRLTTFFRRPRSSRTEYLAAYSDYPFDMPLQISPNDAPDTPSPRVSYITASEVGLSRYKSTSKSVRRPSNVEWIEPSTPLPGARSPVLPERVYLGEVAAGRELSPRSSSRLPGLDAPEEASGESEDELGPGSRLYRVANATAEDPRLSYQVVVTPASDIIVGAASGAGNR</sequence>
<gene>
    <name evidence="3" type="ORF">DFP72DRAFT_1065685</name>
</gene>
<protein>
    <submittedName>
        <fullName evidence="3">Uncharacterized protein</fullName>
    </submittedName>
</protein>
<feature type="compositionally biased region" description="Acidic residues" evidence="1">
    <location>
        <begin position="179"/>
        <end position="191"/>
    </location>
</feature>
<evidence type="ECO:0000313" key="3">
    <source>
        <dbReference type="EMBL" id="KAF6757374.1"/>
    </source>
</evidence>
<comment type="caution">
    <text evidence="3">The sequence shown here is derived from an EMBL/GenBank/DDBJ whole genome shotgun (WGS) entry which is preliminary data.</text>
</comment>
<accession>A0A8H6I2B0</accession>
<feature type="transmembrane region" description="Helical" evidence="2">
    <location>
        <begin position="12"/>
        <end position="34"/>
    </location>
</feature>
<dbReference type="AlphaFoldDB" id="A0A8H6I2B0"/>
<name>A0A8H6I2B0_9AGAR</name>
<organism evidence="3 4">
    <name type="scientific">Ephemerocybe angulata</name>
    <dbReference type="NCBI Taxonomy" id="980116"/>
    <lineage>
        <taxon>Eukaryota</taxon>
        <taxon>Fungi</taxon>
        <taxon>Dikarya</taxon>
        <taxon>Basidiomycota</taxon>
        <taxon>Agaricomycotina</taxon>
        <taxon>Agaricomycetes</taxon>
        <taxon>Agaricomycetidae</taxon>
        <taxon>Agaricales</taxon>
        <taxon>Agaricineae</taxon>
        <taxon>Psathyrellaceae</taxon>
        <taxon>Ephemerocybe</taxon>
    </lineage>
</organism>
<proteinExistence type="predicted"/>
<keyword evidence="2" id="KW-0812">Transmembrane</keyword>
<dbReference type="OrthoDB" id="10301278at2759"/>
<dbReference type="Proteomes" id="UP000521943">
    <property type="component" value="Unassembled WGS sequence"/>
</dbReference>
<evidence type="ECO:0000256" key="1">
    <source>
        <dbReference type="SAM" id="MobiDB-lite"/>
    </source>
</evidence>
<feature type="region of interest" description="Disordered" evidence="1">
    <location>
        <begin position="165"/>
        <end position="200"/>
    </location>
</feature>
<dbReference type="EMBL" id="JACGCI010000022">
    <property type="protein sequence ID" value="KAF6757374.1"/>
    <property type="molecule type" value="Genomic_DNA"/>
</dbReference>
<keyword evidence="4" id="KW-1185">Reference proteome</keyword>